<evidence type="ECO:0000313" key="1">
    <source>
        <dbReference type="EMBL" id="OOM76428.1"/>
    </source>
</evidence>
<dbReference type="OrthoDB" id="48950at2"/>
<dbReference type="Proteomes" id="UP000190890">
    <property type="component" value="Unassembled WGS sequence"/>
</dbReference>
<dbReference type="SUPFAM" id="SSF56112">
    <property type="entry name" value="Protein kinase-like (PK-like)"/>
    <property type="match status" value="1"/>
</dbReference>
<accession>A0A1S8TFB4</accession>
<dbReference type="InterPro" id="IPR011009">
    <property type="entry name" value="Kinase-like_dom_sf"/>
</dbReference>
<dbReference type="Gene3D" id="3.30.200.150">
    <property type="match status" value="1"/>
</dbReference>
<keyword evidence="2" id="KW-1185">Reference proteome</keyword>
<dbReference type="STRING" id="29367.CLPUN_26600"/>
<evidence type="ECO:0008006" key="3">
    <source>
        <dbReference type="Google" id="ProtNLM"/>
    </source>
</evidence>
<proteinExistence type="predicted"/>
<comment type="caution">
    <text evidence="1">The sequence shown here is derived from an EMBL/GenBank/DDBJ whole genome shotgun (WGS) entry which is preliminary data.</text>
</comment>
<reference evidence="1 2" key="1">
    <citation type="submission" date="2016-05" db="EMBL/GenBank/DDBJ databases">
        <title>Microbial solvent formation.</title>
        <authorList>
            <person name="Poehlein A."/>
            <person name="Montoya Solano J.D."/>
            <person name="Flitsch S."/>
            <person name="Krabben P."/>
            <person name="Duerre P."/>
            <person name="Daniel R."/>
        </authorList>
    </citation>
    <scope>NUCLEOTIDE SEQUENCE [LARGE SCALE GENOMIC DNA]</scope>
    <source>
        <strain evidence="1 2">DSM 2619</strain>
    </source>
</reference>
<evidence type="ECO:0000313" key="2">
    <source>
        <dbReference type="Proteomes" id="UP000190890"/>
    </source>
</evidence>
<dbReference type="EMBL" id="LZZM01000173">
    <property type="protein sequence ID" value="OOM76428.1"/>
    <property type="molecule type" value="Genomic_DNA"/>
</dbReference>
<gene>
    <name evidence="1" type="ORF">CLPUN_26600</name>
</gene>
<dbReference type="AlphaFoldDB" id="A0A1S8TFB4"/>
<name>A0A1S8TFB4_9CLOT</name>
<sequence length="213" mass="25446">MSKEEYEFDCAFVKYISGKKIETYMNQSEAEVKQLFMALDDSIRKLHIIKRDFAGIIEEPQKEEFKCENYILSNMENDMNYSIKNCSEVANKENKLRQAYIRLYKNIKPRKEYVLIYGELGSNHVLVDENKDICLIDIECVKYFDKEYENSFLEFRFGDYYKYLKEENLDLDRMKIYKLSYHIGCLSGAVKLTKEDFNGMIRYNLEQVLNSSR</sequence>
<organism evidence="1 2">
    <name type="scientific">Clostridium puniceum</name>
    <dbReference type="NCBI Taxonomy" id="29367"/>
    <lineage>
        <taxon>Bacteria</taxon>
        <taxon>Bacillati</taxon>
        <taxon>Bacillota</taxon>
        <taxon>Clostridia</taxon>
        <taxon>Eubacteriales</taxon>
        <taxon>Clostridiaceae</taxon>
        <taxon>Clostridium</taxon>
    </lineage>
</organism>
<dbReference type="RefSeq" id="WP_077847768.1">
    <property type="nucleotide sequence ID" value="NZ_LZZM01000173.1"/>
</dbReference>
<dbReference type="Gene3D" id="3.90.1200.10">
    <property type="match status" value="1"/>
</dbReference>
<protein>
    <recommendedName>
        <fullName evidence="3">Phosphotransferase enzyme family protein</fullName>
    </recommendedName>
</protein>